<proteinExistence type="predicted"/>
<sequence length="379" mass="44191">MSDSILDKIITSQQVSEIQSFQATEILNQLLSKLSQKEEDILRRRFGLHEREPETLENIGKHYNVTRERIRQIESLGVKRMKEKPDFRSKIASVEHVLTTVFQKSGGFLTEEKLFEKLLGEYKEAYESQRAILFILSHLLSEKFHKHAANEKTRHAWKVLSASQSFLEEALEHLHNLIDTHGKPLKFEDVHEKFSQHEFYQKHQDKLSEDVLSSFLDISQKIDKNPFDEYGLTHWGAISPKRMDDKIYLILKKESRPLHFTDIAERISKTFKKRAYPPTVHNELILNAEYILVGRGIYALKEWGYTSGVVADVLENILKREQRPMTREELVKAVLKERIVKRNTIHLALTNKKKFKKNSDNAYELNAETPQTPAADMAK</sequence>
<dbReference type="Pfam" id="PF04545">
    <property type="entry name" value="Sigma70_r4"/>
    <property type="match status" value="1"/>
</dbReference>
<name>A0A1G2B0Y6_9BACT</name>
<dbReference type="GO" id="GO:0003700">
    <property type="term" value="F:DNA-binding transcription factor activity"/>
    <property type="evidence" value="ECO:0007669"/>
    <property type="project" value="InterPro"/>
</dbReference>
<reference evidence="2 3" key="1">
    <citation type="journal article" date="2016" name="Nat. Commun.">
        <title>Thousands of microbial genomes shed light on interconnected biogeochemical processes in an aquifer system.</title>
        <authorList>
            <person name="Anantharaman K."/>
            <person name="Brown C.T."/>
            <person name="Hug L.A."/>
            <person name="Sharon I."/>
            <person name="Castelle C.J."/>
            <person name="Probst A.J."/>
            <person name="Thomas B.C."/>
            <person name="Singh A."/>
            <person name="Wilkins M.J."/>
            <person name="Karaoz U."/>
            <person name="Brodie E.L."/>
            <person name="Williams K.H."/>
            <person name="Hubbard S.S."/>
            <person name="Banfield J.F."/>
        </authorList>
    </citation>
    <scope>NUCLEOTIDE SEQUENCE [LARGE SCALE GENOMIC DNA]</scope>
</reference>
<feature type="domain" description="RNA polymerase sigma-70" evidence="1">
    <location>
        <begin position="55"/>
        <end position="81"/>
    </location>
</feature>
<evidence type="ECO:0000313" key="2">
    <source>
        <dbReference type="EMBL" id="OGY81860.1"/>
    </source>
</evidence>
<dbReference type="Proteomes" id="UP000176952">
    <property type="component" value="Unassembled WGS sequence"/>
</dbReference>
<dbReference type="PROSITE" id="PS00716">
    <property type="entry name" value="SIGMA70_2"/>
    <property type="match status" value="1"/>
</dbReference>
<evidence type="ECO:0000259" key="1">
    <source>
        <dbReference type="PROSITE" id="PS00716"/>
    </source>
</evidence>
<dbReference type="PANTHER" id="PTHR30603:SF60">
    <property type="entry name" value="RNA POLYMERASE SIGMA FACTOR RPOD"/>
    <property type="match status" value="1"/>
</dbReference>
<protein>
    <recommendedName>
        <fullName evidence="1">RNA polymerase sigma-70 domain-containing protein</fullName>
    </recommendedName>
</protein>
<dbReference type="GO" id="GO:0006352">
    <property type="term" value="P:DNA-templated transcription initiation"/>
    <property type="evidence" value="ECO:0007669"/>
    <property type="project" value="InterPro"/>
</dbReference>
<dbReference type="InterPro" id="IPR013324">
    <property type="entry name" value="RNA_pol_sigma_r3/r4-like"/>
</dbReference>
<gene>
    <name evidence="2" type="ORF">A3F54_04800</name>
</gene>
<accession>A0A1G2B0Y6</accession>
<evidence type="ECO:0000313" key="3">
    <source>
        <dbReference type="Proteomes" id="UP000176952"/>
    </source>
</evidence>
<comment type="caution">
    <text evidence="2">The sequence shown here is derived from an EMBL/GenBank/DDBJ whole genome shotgun (WGS) entry which is preliminary data.</text>
</comment>
<dbReference type="PANTHER" id="PTHR30603">
    <property type="entry name" value="RNA POLYMERASE SIGMA FACTOR RPO"/>
    <property type="match status" value="1"/>
</dbReference>
<dbReference type="InterPro" id="IPR038087">
    <property type="entry name" value="RNAP_delta_N_dom_sf"/>
</dbReference>
<organism evidence="2 3">
    <name type="scientific">Candidatus Kerfeldbacteria bacterium RIFCSPHIGHO2_12_FULL_48_17</name>
    <dbReference type="NCBI Taxonomy" id="1798542"/>
    <lineage>
        <taxon>Bacteria</taxon>
        <taxon>Candidatus Kerfeldiibacteriota</taxon>
    </lineage>
</organism>
<dbReference type="Gene3D" id="1.10.10.10">
    <property type="entry name" value="Winged helix-like DNA-binding domain superfamily/Winged helix DNA-binding domain"/>
    <property type="match status" value="1"/>
</dbReference>
<dbReference type="SUPFAM" id="SSF88659">
    <property type="entry name" value="Sigma3 and sigma4 domains of RNA polymerase sigma factors"/>
    <property type="match status" value="1"/>
</dbReference>
<dbReference type="InterPro" id="IPR007630">
    <property type="entry name" value="RNA_pol_sigma70_r4"/>
</dbReference>
<dbReference type="AlphaFoldDB" id="A0A1G2B0Y6"/>
<dbReference type="InterPro" id="IPR050239">
    <property type="entry name" value="Sigma-70_RNA_pol_init_factors"/>
</dbReference>
<dbReference type="Gene3D" id="1.10.10.1250">
    <property type="entry name" value="RNA polymerase, subunit delta, N-terminal domain"/>
    <property type="match status" value="1"/>
</dbReference>
<dbReference type="InterPro" id="IPR000943">
    <property type="entry name" value="RNA_pol_sigma70"/>
</dbReference>
<dbReference type="STRING" id="1798542.A3F54_04800"/>
<dbReference type="EMBL" id="MHKD01000041">
    <property type="protein sequence ID" value="OGY81860.1"/>
    <property type="molecule type" value="Genomic_DNA"/>
</dbReference>
<dbReference type="InterPro" id="IPR036388">
    <property type="entry name" value="WH-like_DNA-bd_sf"/>
</dbReference>
<dbReference type="PRINTS" id="PR00046">
    <property type="entry name" value="SIGMA70FCT"/>
</dbReference>